<dbReference type="GO" id="GO:0016887">
    <property type="term" value="F:ATP hydrolysis activity"/>
    <property type="evidence" value="ECO:0007669"/>
    <property type="project" value="InterPro"/>
</dbReference>
<evidence type="ECO:0000256" key="3">
    <source>
        <dbReference type="ARBA" id="ARBA00022840"/>
    </source>
</evidence>
<name>A0A1H6BE65_9ACTN</name>
<dbReference type="PANTHER" id="PTHR45772">
    <property type="entry name" value="CONSERVED COMPONENT OF ABC TRANSPORTER FOR NATURAL AMINO ACIDS-RELATED"/>
    <property type="match status" value="1"/>
</dbReference>
<dbReference type="InterPro" id="IPR032823">
    <property type="entry name" value="BCA_ABC_TP_C"/>
</dbReference>
<feature type="compositionally biased region" description="Acidic residues" evidence="4">
    <location>
        <begin position="305"/>
        <end position="326"/>
    </location>
</feature>
<dbReference type="PROSITE" id="PS50893">
    <property type="entry name" value="ABC_TRANSPORTER_2"/>
    <property type="match status" value="1"/>
</dbReference>
<keyword evidence="7" id="KW-1185">Reference proteome</keyword>
<dbReference type="Proteomes" id="UP000236723">
    <property type="component" value="Unassembled WGS sequence"/>
</dbReference>
<organism evidence="6 7">
    <name type="scientific">Thermomonospora echinospora</name>
    <dbReference type="NCBI Taxonomy" id="1992"/>
    <lineage>
        <taxon>Bacteria</taxon>
        <taxon>Bacillati</taxon>
        <taxon>Actinomycetota</taxon>
        <taxon>Actinomycetes</taxon>
        <taxon>Streptosporangiales</taxon>
        <taxon>Thermomonosporaceae</taxon>
        <taxon>Thermomonospora</taxon>
    </lineage>
</organism>
<dbReference type="Pfam" id="PF00005">
    <property type="entry name" value="ABC_tran"/>
    <property type="match status" value="1"/>
</dbReference>
<protein>
    <submittedName>
        <fullName evidence="6">Amino acid/amide ABC transporter ATP-binding protein 1, HAAT family</fullName>
    </submittedName>
</protein>
<feature type="region of interest" description="Disordered" evidence="4">
    <location>
        <begin position="301"/>
        <end position="348"/>
    </location>
</feature>
<keyword evidence="3 6" id="KW-0067">ATP-binding</keyword>
<evidence type="ECO:0000313" key="6">
    <source>
        <dbReference type="EMBL" id="SEG59091.1"/>
    </source>
</evidence>
<dbReference type="InterPro" id="IPR003439">
    <property type="entry name" value="ABC_transporter-like_ATP-bd"/>
</dbReference>
<feature type="compositionally biased region" description="Pro residues" evidence="4">
    <location>
        <begin position="28"/>
        <end position="41"/>
    </location>
</feature>
<evidence type="ECO:0000256" key="2">
    <source>
        <dbReference type="ARBA" id="ARBA00022741"/>
    </source>
</evidence>
<evidence type="ECO:0000259" key="5">
    <source>
        <dbReference type="PROSITE" id="PS50893"/>
    </source>
</evidence>
<dbReference type="PANTHER" id="PTHR45772:SF1">
    <property type="entry name" value="ABC TRANSPORTER ATP-BINDING PROTEIN"/>
    <property type="match status" value="1"/>
</dbReference>
<dbReference type="AlphaFoldDB" id="A0A1H6BE65"/>
<keyword evidence="2" id="KW-0547">Nucleotide-binding</keyword>
<keyword evidence="1" id="KW-0813">Transport</keyword>
<feature type="region of interest" description="Disordered" evidence="4">
    <location>
        <begin position="1"/>
        <end position="49"/>
    </location>
</feature>
<gene>
    <name evidence="6" type="ORF">SAMN04489712_10746</name>
</gene>
<dbReference type="SUPFAM" id="SSF52540">
    <property type="entry name" value="P-loop containing nucleoside triphosphate hydrolases"/>
    <property type="match status" value="1"/>
</dbReference>
<evidence type="ECO:0000313" key="7">
    <source>
        <dbReference type="Proteomes" id="UP000236723"/>
    </source>
</evidence>
<dbReference type="FunFam" id="3.40.50.300:FF:000421">
    <property type="entry name" value="Branched-chain amino acid ABC transporter ATP-binding protein"/>
    <property type="match status" value="1"/>
</dbReference>
<feature type="domain" description="ABC transporter" evidence="5">
    <location>
        <begin position="55"/>
        <end position="303"/>
    </location>
</feature>
<reference evidence="7" key="1">
    <citation type="submission" date="2016-10" db="EMBL/GenBank/DDBJ databases">
        <authorList>
            <person name="Varghese N."/>
            <person name="Submissions S."/>
        </authorList>
    </citation>
    <scope>NUCLEOTIDE SEQUENCE [LARGE SCALE GENOMIC DNA]</scope>
    <source>
        <strain evidence="7">DSM 43163</strain>
    </source>
</reference>
<sequence>MTPTAPPVLPTTPQIIGGCRDRFRPRRPTPPPGPRARPPAPRGHLPRGRCPVNELKVTDLTVKFAGITALDHVGFTVEPGSIHAVIGPNGAGKSTCFNVLSGVYRATSGSVRFGDAELTRMAPHQIAALGVARTFQNIALSKFQSVEDNVMLGRHRLTRAGFLGAGLRLPSARRENARHRARVRDIARFVGVAEYLEAPVGMLPYGVQKRVELARALAMEPDLLLLDEPVAGMNGGERRAMAEVIMAARADLGISVLLVEHDMGMVMRLADQVTVLDFGRRIAAGPPERVQRDPAVIRAYLGEQAADEQTADEQAADEQATDEQTADGDPGTIRDRRDGRAADERENA</sequence>
<dbReference type="EMBL" id="FNVO01000007">
    <property type="protein sequence ID" value="SEG59091.1"/>
    <property type="molecule type" value="Genomic_DNA"/>
</dbReference>
<dbReference type="InterPro" id="IPR003593">
    <property type="entry name" value="AAA+_ATPase"/>
</dbReference>
<dbReference type="SMART" id="SM00382">
    <property type="entry name" value="AAA"/>
    <property type="match status" value="1"/>
</dbReference>
<feature type="compositionally biased region" description="Pro residues" evidence="4">
    <location>
        <begin position="1"/>
        <end position="10"/>
    </location>
</feature>
<dbReference type="Pfam" id="PF12399">
    <property type="entry name" value="BCA_ABC_TP_C"/>
    <property type="match status" value="1"/>
</dbReference>
<dbReference type="GO" id="GO:0005886">
    <property type="term" value="C:plasma membrane"/>
    <property type="evidence" value="ECO:0007669"/>
    <property type="project" value="TreeGrafter"/>
</dbReference>
<dbReference type="InterPro" id="IPR051120">
    <property type="entry name" value="ABC_AA/LPS_Transport"/>
</dbReference>
<dbReference type="Gene3D" id="3.40.50.300">
    <property type="entry name" value="P-loop containing nucleotide triphosphate hydrolases"/>
    <property type="match status" value="1"/>
</dbReference>
<dbReference type="GO" id="GO:0005524">
    <property type="term" value="F:ATP binding"/>
    <property type="evidence" value="ECO:0007669"/>
    <property type="project" value="UniProtKB-KW"/>
</dbReference>
<dbReference type="CDD" id="cd03219">
    <property type="entry name" value="ABC_Mj1267_LivG_branched"/>
    <property type="match status" value="1"/>
</dbReference>
<accession>A0A1H6BE65</accession>
<dbReference type="InterPro" id="IPR027417">
    <property type="entry name" value="P-loop_NTPase"/>
</dbReference>
<evidence type="ECO:0000256" key="1">
    <source>
        <dbReference type="ARBA" id="ARBA00022448"/>
    </source>
</evidence>
<evidence type="ECO:0000256" key="4">
    <source>
        <dbReference type="SAM" id="MobiDB-lite"/>
    </source>
</evidence>
<proteinExistence type="predicted"/>
<feature type="compositionally biased region" description="Basic and acidic residues" evidence="4">
    <location>
        <begin position="332"/>
        <end position="348"/>
    </location>
</feature>